<organism evidence="5 6">
    <name type="scientific">Oharaeibacter diazotrophicus</name>
    <dbReference type="NCBI Taxonomy" id="1920512"/>
    <lineage>
        <taxon>Bacteria</taxon>
        <taxon>Pseudomonadati</taxon>
        <taxon>Pseudomonadota</taxon>
        <taxon>Alphaproteobacteria</taxon>
        <taxon>Hyphomicrobiales</taxon>
        <taxon>Pleomorphomonadaceae</taxon>
        <taxon>Oharaeibacter</taxon>
    </lineage>
</organism>
<keyword evidence="3" id="KW-0804">Transcription</keyword>
<keyword evidence="6" id="KW-1185">Reference proteome</keyword>
<sequence length="280" mass="28838">MHEYVIIDCTFMHMYRHVRTNAQAVMIPIALSPDERQARILDLLAGADRLPVAGLAERFGTSEDSIRRDLRALAGAGRIRRVHGAILPAAVLGGFDQRVGEDAPDKAAIGRAAAALVADAASLLVDGGTTTRAVVAALPRDRRIQVVTTSLPVVDALADHPLAEVVVVGGRFDRHSRTTVGAEAVAAIRGFRADVCLLGLCAVDTAAGITAVGYEEAAVKRAMIEAAARVVAVTTADKIGTVSPNVVGPAAAIDVLVTDRAPAAADAEALAALGVAVVVA</sequence>
<dbReference type="PANTHER" id="PTHR30363">
    <property type="entry name" value="HTH-TYPE TRANSCRIPTIONAL REGULATOR SRLR-RELATED"/>
    <property type="match status" value="1"/>
</dbReference>
<dbReference type="InterPro" id="IPR001034">
    <property type="entry name" value="DeoR_HTH"/>
</dbReference>
<reference evidence="5 6" key="1">
    <citation type="submission" date="2019-03" db="EMBL/GenBank/DDBJ databases">
        <title>Genomic Encyclopedia of Type Strains, Phase IV (KMG-IV): sequencing the most valuable type-strain genomes for metagenomic binning, comparative biology and taxonomic classification.</title>
        <authorList>
            <person name="Goeker M."/>
        </authorList>
    </citation>
    <scope>NUCLEOTIDE SEQUENCE [LARGE SCALE GENOMIC DNA]</scope>
    <source>
        <strain evidence="5 6">DSM 102969</strain>
    </source>
</reference>
<dbReference type="Pfam" id="PF00455">
    <property type="entry name" value="DeoRC"/>
    <property type="match status" value="1"/>
</dbReference>
<dbReference type="EMBL" id="SNXY01000007">
    <property type="protein sequence ID" value="TDP85160.1"/>
    <property type="molecule type" value="Genomic_DNA"/>
</dbReference>
<keyword evidence="1" id="KW-0678">Repressor</keyword>
<dbReference type="SMART" id="SM00420">
    <property type="entry name" value="HTH_DEOR"/>
    <property type="match status" value="1"/>
</dbReference>
<gene>
    <name evidence="5" type="ORF">EDD54_2008</name>
</gene>
<dbReference type="SUPFAM" id="SSF100950">
    <property type="entry name" value="NagB/RpiA/CoA transferase-like"/>
    <property type="match status" value="1"/>
</dbReference>
<dbReference type="Gene3D" id="1.10.10.10">
    <property type="entry name" value="Winged helix-like DNA-binding domain superfamily/Winged helix DNA-binding domain"/>
    <property type="match status" value="1"/>
</dbReference>
<evidence type="ECO:0000256" key="3">
    <source>
        <dbReference type="ARBA" id="ARBA00023163"/>
    </source>
</evidence>
<feature type="domain" description="HTH deoR-type" evidence="4">
    <location>
        <begin position="33"/>
        <end position="88"/>
    </location>
</feature>
<keyword evidence="2" id="KW-0805">Transcription regulation</keyword>
<dbReference type="Proteomes" id="UP000294547">
    <property type="component" value="Unassembled WGS sequence"/>
</dbReference>
<evidence type="ECO:0000313" key="5">
    <source>
        <dbReference type="EMBL" id="TDP85160.1"/>
    </source>
</evidence>
<evidence type="ECO:0000313" key="6">
    <source>
        <dbReference type="Proteomes" id="UP000294547"/>
    </source>
</evidence>
<dbReference type="InterPro" id="IPR036390">
    <property type="entry name" value="WH_DNA-bd_sf"/>
</dbReference>
<dbReference type="SMART" id="SM01134">
    <property type="entry name" value="DeoRC"/>
    <property type="match status" value="1"/>
</dbReference>
<evidence type="ECO:0000259" key="4">
    <source>
        <dbReference type="PROSITE" id="PS51000"/>
    </source>
</evidence>
<dbReference type="PANTHER" id="PTHR30363:SF4">
    <property type="entry name" value="GLYCEROL-3-PHOSPHATE REGULON REPRESSOR"/>
    <property type="match status" value="1"/>
</dbReference>
<dbReference type="Pfam" id="PF08220">
    <property type="entry name" value="HTH_DeoR"/>
    <property type="match status" value="1"/>
</dbReference>
<dbReference type="InterPro" id="IPR014036">
    <property type="entry name" value="DeoR-like_C"/>
</dbReference>
<dbReference type="SUPFAM" id="SSF46785">
    <property type="entry name" value="Winged helix' DNA-binding domain"/>
    <property type="match status" value="1"/>
</dbReference>
<dbReference type="OrthoDB" id="9814815at2"/>
<evidence type="ECO:0000256" key="2">
    <source>
        <dbReference type="ARBA" id="ARBA00023015"/>
    </source>
</evidence>
<dbReference type="InterPro" id="IPR037171">
    <property type="entry name" value="NagB/RpiA_transferase-like"/>
</dbReference>
<accession>A0A4R6RFV7</accession>
<dbReference type="Gene3D" id="3.40.50.1360">
    <property type="match status" value="1"/>
</dbReference>
<dbReference type="GO" id="GO:0003700">
    <property type="term" value="F:DNA-binding transcription factor activity"/>
    <property type="evidence" value="ECO:0007669"/>
    <property type="project" value="InterPro"/>
</dbReference>
<dbReference type="InterPro" id="IPR036388">
    <property type="entry name" value="WH-like_DNA-bd_sf"/>
</dbReference>
<name>A0A4R6RFV7_9HYPH</name>
<dbReference type="AlphaFoldDB" id="A0A4R6RFV7"/>
<dbReference type="PROSITE" id="PS51000">
    <property type="entry name" value="HTH_DEOR_2"/>
    <property type="match status" value="1"/>
</dbReference>
<evidence type="ECO:0000256" key="1">
    <source>
        <dbReference type="ARBA" id="ARBA00022491"/>
    </source>
</evidence>
<comment type="caution">
    <text evidence="5">The sequence shown here is derived from an EMBL/GenBank/DDBJ whole genome shotgun (WGS) entry which is preliminary data.</text>
</comment>
<dbReference type="InterPro" id="IPR050313">
    <property type="entry name" value="Carb_Metab_HTH_regulators"/>
</dbReference>
<proteinExistence type="predicted"/>
<protein>
    <submittedName>
        <fullName evidence="5">DeoR family transcriptional regulator</fullName>
    </submittedName>
</protein>